<sequence length="217" mass="25023">MFKDLMQAIFTEEVEPEETETEVEEERSVQQEPQVVKQEKPTFVEPAISLDTTTIQEPEIAQFGQATEKREETHSSLFTGLDVDSIASEEPKPRKKPYHFDRSKTMKIRRSQEDLEYKPIISPIFGNMEEDKKDNSKVHNAIDLHKPDQPEDYMTVLSPMYGDKLDVVQPARRIPKMNTQSAKSERKTSKSSLSLDDMLETAPKEKNQQTTLFSQED</sequence>
<feature type="region of interest" description="Disordered" evidence="1">
    <location>
        <begin position="12"/>
        <end position="104"/>
    </location>
</feature>
<evidence type="ECO:0000313" key="2">
    <source>
        <dbReference type="EMBL" id="MBB5184479.1"/>
    </source>
</evidence>
<protein>
    <submittedName>
        <fullName evidence="2">Uncharacterized protein</fullName>
    </submittedName>
</protein>
<gene>
    <name evidence="2" type="ORF">HNQ43_000518</name>
</gene>
<feature type="compositionally biased region" description="Acidic residues" evidence="1">
    <location>
        <begin position="12"/>
        <end position="25"/>
    </location>
</feature>
<feature type="compositionally biased region" description="Polar residues" evidence="1">
    <location>
        <begin position="208"/>
        <end position="217"/>
    </location>
</feature>
<dbReference type="EMBL" id="JACHHD010000004">
    <property type="protein sequence ID" value="MBB5184479.1"/>
    <property type="molecule type" value="Genomic_DNA"/>
</dbReference>
<evidence type="ECO:0000313" key="3">
    <source>
        <dbReference type="Proteomes" id="UP000521313"/>
    </source>
</evidence>
<dbReference type="Proteomes" id="UP000521313">
    <property type="component" value="Unassembled WGS sequence"/>
</dbReference>
<dbReference type="RefSeq" id="WP_183374487.1">
    <property type="nucleotide sequence ID" value="NZ_CALVCN010000008.1"/>
</dbReference>
<name>A0A7W8FWC8_9FIRM</name>
<reference evidence="2 3" key="1">
    <citation type="submission" date="2020-08" db="EMBL/GenBank/DDBJ databases">
        <title>Genomic Encyclopedia of Type Strains, Phase IV (KMG-IV): sequencing the most valuable type-strain genomes for metagenomic binning, comparative biology and taxonomic classification.</title>
        <authorList>
            <person name="Goeker M."/>
        </authorList>
    </citation>
    <scope>NUCLEOTIDE SEQUENCE [LARGE SCALE GENOMIC DNA]</scope>
    <source>
        <strain evidence="2 3">DSM 26963</strain>
    </source>
</reference>
<organism evidence="2 3">
    <name type="scientific">Faecalicoccus acidiformans</name>
    <dbReference type="NCBI Taxonomy" id="915173"/>
    <lineage>
        <taxon>Bacteria</taxon>
        <taxon>Bacillati</taxon>
        <taxon>Bacillota</taxon>
        <taxon>Erysipelotrichia</taxon>
        <taxon>Erysipelotrichales</taxon>
        <taxon>Erysipelotrichaceae</taxon>
        <taxon>Faecalicoccus</taxon>
    </lineage>
</organism>
<proteinExistence type="predicted"/>
<dbReference type="AlphaFoldDB" id="A0A7W8FWC8"/>
<comment type="caution">
    <text evidence="2">The sequence shown here is derived from an EMBL/GenBank/DDBJ whole genome shotgun (WGS) entry which is preliminary data.</text>
</comment>
<evidence type="ECO:0000256" key="1">
    <source>
        <dbReference type="SAM" id="MobiDB-lite"/>
    </source>
</evidence>
<feature type="region of interest" description="Disordered" evidence="1">
    <location>
        <begin position="167"/>
        <end position="217"/>
    </location>
</feature>
<accession>A0A7W8FWC8</accession>